<keyword evidence="1" id="KW-0812">Transmembrane</keyword>
<dbReference type="HOGENOM" id="CLU_211420_0_0_0"/>
<reference evidence="3" key="1">
    <citation type="submission" date="2012-03" db="EMBL/GenBank/DDBJ databases">
        <title>Complete sequence of chromosome of Deinococcus peraridilitoris DSM 19664.</title>
        <authorList>
            <person name="Lucas S."/>
            <person name="Copeland A."/>
            <person name="Lapidus A."/>
            <person name="Glavina del Rio T."/>
            <person name="Dalin E."/>
            <person name="Tice H."/>
            <person name="Bruce D."/>
            <person name="Goodwin L."/>
            <person name="Pitluck S."/>
            <person name="Peters L."/>
            <person name="Mikhailova N."/>
            <person name="Lu M."/>
            <person name="Kyrpides N."/>
            <person name="Mavromatis K."/>
            <person name="Ivanova N."/>
            <person name="Brettin T."/>
            <person name="Detter J.C."/>
            <person name="Han C."/>
            <person name="Larimer F."/>
            <person name="Land M."/>
            <person name="Hauser L."/>
            <person name="Markowitz V."/>
            <person name="Cheng J.-F."/>
            <person name="Hugenholtz P."/>
            <person name="Woyke T."/>
            <person name="Wu D."/>
            <person name="Pukall R."/>
            <person name="Steenblock K."/>
            <person name="Brambilla E."/>
            <person name="Klenk H.-P."/>
            <person name="Eisen J.A."/>
        </authorList>
    </citation>
    <scope>NUCLEOTIDE SEQUENCE [LARGE SCALE GENOMIC DNA]</scope>
    <source>
        <strain evidence="3">DSM 19664 / LMG 22246 / CIP 109416 / KR-200</strain>
    </source>
</reference>
<keyword evidence="1" id="KW-1133">Transmembrane helix</keyword>
<evidence type="ECO:0000256" key="1">
    <source>
        <dbReference type="SAM" id="Phobius"/>
    </source>
</evidence>
<dbReference type="EMBL" id="CP003382">
    <property type="protein sequence ID" value="AFZ68824.1"/>
    <property type="molecule type" value="Genomic_DNA"/>
</dbReference>
<accession>L0A5V3</accession>
<dbReference type="AlphaFoldDB" id="L0A5V3"/>
<name>L0A5V3_DEIPD</name>
<dbReference type="KEGG" id="dpd:Deipe_3386"/>
<dbReference type="PATRIC" id="fig|937777.3.peg.3401"/>
<evidence type="ECO:0000313" key="3">
    <source>
        <dbReference type="Proteomes" id="UP000010467"/>
    </source>
</evidence>
<feature type="transmembrane region" description="Helical" evidence="1">
    <location>
        <begin position="35"/>
        <end position="54"/>
    </location>
</feature>
<evidence type="ECO:0000313" key="2">
    <source>
        <dbReference type="EMBL" id="AFZ68824.1"/>
    </source>
</evidence>
<dbReference type="Proteomes" id="UP000010467">
    <property type="component" value="Chromosome"/>
</dbReference>
<protein>
    <submittedName>
        <fullName evidence="2">Uncharacterized protein</fullName>
    </submittedName>
</protein>
<sequence>MLWVFVLLVLLSALAILYAAIGPLRATGSARTLRLVAMVQFAVAGVLVLARLTGFA</sequence>
<organism evidence="2 3">
    <name type="scientific">Deinococcus peraridilitoris (strain DSM 19664 / LMG 22246 / CIP 109416 / KR-200)</name>
    <dbReference type="NCBI Taxonomy" id="937777"/>
    <lineage>
        <taxon>Bacteria</taxon>
        <taxon>Thermotogati</taxon>
        <taxon>Deinococcota</taxon>
        <taxon>Deinococci</taxon>
        <taxon>Deinococcales</taxon>
        <taxon>Deinococcaceae</taxon>
        <taxon>Deinococcus</taxon>
    </lineage>
</organism>
<gene>
    <name evidence="2" type="ordered locus">Deipe_3386</name>
</gene>
<dbReference type="STRING" id="937777.Deipe_3386"/>
<dbReference type="RefSeq" id="WP_015237122.1">
    <property type="nucleotide sequence ID" value="NC_019793.1"/>
</dbReference>
<keyword evidence="3" id="KW-1185">Reference proteome</keyword>
<proteinExistence type="predicted"/>
<keyword evidence="1" id="KW-0472">Membrane</keyword>